<proteinExistence type="predicted"/>
<protein>
    <submittedName>
        <fullName evidence="1">DNA alkylation repair protein</fullName>
    </submittedName>
</protein>
<dbReference type="Gene3D" id="1.20.1660.10">
    <property type="entry name" value="Hypothetical protein (EF3068)"/>
    <property type="match status" value="1"/>
</dbReference>
<dbReference type="InterPro" id="IPR016024">
    <property type="entry name" value="ARM-type_fold"/>
</dbReference>
<dbReference type="Gene3D" id="1.25.40.290">
    <property type="entry name" value="ARM repeat domains"/>
    <property type="match status" value="1"/>
</dbReference>
<gene>
    <name evidence="1" type="ORF">E4K67_03470</name>
</gene>
<sequence>MSAYMKDHFQYLGIQKPQRTELQKEFFKQVKKQKRIDWDFIFMLWDLPEREFQYLALDYILALKNGLQKADMDRIKLLIINKSWWDSVDILASNITGNLCAKHQEIVQSHILSWAESDNIWLARVSILFQLKYKENTDAELLKFIITRNSNNKEFFINKAIGWALREYSKTDKEWVKSFLECNTLNTLSVREASKYL</sequence>
<dbReference type="PANTHER" id="PTHR34070:SF1">
    <property type="entry name" value="DNA ALKYLATION REPAIR PROTEIN"/>
    <property type="match status" value="1"/>
</dbReference>
<dbReference type="PANTHER" id="PTHR34070">
    <property type="entry name" value="ARMADILLO-TYPE FOLD"/>
    <property type="match status" value="1"/>
</dbReference>
<organism evidence="1 2">
    <name type="scientific">Desulfosporosinus fructosivorans</name>
    <dbReference type="NCBI Taxonomy" id="2018669"/>
    <lineage>
        <taxon>Bacteria</taxon>
        <taxon>Bacillati</taxon>
        <taxon>Bacillota</taxon>
        <taxon>Clostridia</taxon>
        <taxon>Eubacteriales</taxon>
        <taxon>Desulfitobacteriaceae</taxon>
        <taxon>Desulfosporosinus</taxon>
    </lineage>
</organism>
<dbReference type="AlphaFoldDB" id="A0A4Z0RDE0"/>
<keyword evidence="2" id="KW-1185">Reference proteome</keyword>
<dbReference type="Pfam" id="PF08713">
    <property type="entry name" value="DNA_alkylation"/>
    <property type="match status" value="1"/>
</dbReference>
<dbReference type="OrthoDB" id="9775346at2"/>
<evidence type="ECO:0000313" key="2">
    <source>
        <dbReference type="Proteomes" id="UP000298460"/>
    </source>
</evidence>
<dbReference type="EMBL" id="SPQQ01000001">
    <property type="protein sequence ID" value="TGE40239.1"/>
    <property type="molecule type" value="Genomic_DNA"/>
</dbReference>
<dbReference type="CDD" id="cd07064">
    <property type="entry name" value="AlkD_like_1"/>
    <property type="match status" value="1"/>
</dbReference>
<dbReference type="SUPFAM" id="SSF48371">
    <property type="entry name" value="ARM repeat"/>
    <property type="match status" value="1"/>
</dbReference>
<dbReference type="Proteomes" id="UP000298460">
    <property type="component" value="Unassembled WGS sequence"/>
</dbReference>
<evidence type="ECO:0000313" key="1">
    <source>
        <dbReference type="EMBL" id="TGE40239.1"/>
    </source>
</evidence>
<comment type="caution">
    <text evidence="1">The sequence shown here is derived from an EMBL/GenBank/DDBJ whole genome shotgun (WGS) entry which is preliminary data.</text>
</comment>
<dbReference type="InterPro" id="IPR014825">
    <property type="entry name" value="DNA_alkylation"/>
</dbReference>
<accession>A0A4Z0RDE0</accession>
<reference evidence="1 2" key="1">
    <citation type="submission" date="2019-03" db="EMBL/GenBank/DDBJ databases">
        <title>Draft Genome Sequence of Desulfosporosinus fructosivorans Strain 63.6F, Isolated from Marine Sediment in the Baltic Sea.</title>
        <authorList>
            <person name="Hausmann B."/>
            <person name="Vandieken V."/>
            <person name="Pjevac P."/>
            <person name="Schreck K."/>
            <person name="Herbold C.W."/>
            <person name="Loy A."/>
        </authorList>
    </citation>
    <scope>NUCLEOTIDE SEQUENCE [LARGE SCALE GENOMIC DNA]</scope>
    <source>
        <strain evidence="1 2">63.6F</strain>
    </source>
</reference>
<name>A0A4Z0RDE0_9FIRM</name>